<dbReference type="AlphaFoldDB" id="I7BF76"/>
<dbReference type="KEGG" id="ppx:T1E_4554"/>
<accession>I7BF76</accession>
<name>I7BF76_PSEPT</name>
<evidence type="ECO:0000313" key="1">
    <source>
        <dbReference type="EMBL" id="AFO50383.1"/>
    </source>
</evidence>
<evidence type="ECO:0000313" key="2">
    <source>
        <dbReference type="Proteomes" id="UP000006503"/>
    </source>
</evidence>
<gene>
    <name evidence="1" type="ordered locus">T1E_4554</name>
</gene>
<sequence>MFLDVYSLPSGVRGDEHEMYEFFMLHYTDDSVDVVRSQCIRLSEIKGLAGHKVEHVNALGFDEWRNIQPSTERLNFYNGWFLPTLGQAGQHINLLDIYQKYGSDFCAKVHRDLSIYILKINPKTAKMKLNAMLVVNGVLVEIFESKEQLKYAFGDRLLEVLERIWTHFMRRNFNRLSENQFFEAVRCINDFYMEYGFIEGLGYPLHGRLAKLLLGDVIRGKRFY</sequence>
<dbReference type="EMBL" id="CP003734">
    <property type="protein sequence ID" value="AFO50383.1"/>
    <property type="molecule type" value="Genomic_DNA"/>
</dbReference>
<dbReference type="HOGENOM" id="CLU_1234158_0_0_6"/>
<organism evidence="1 2">
    <name type="scientific">Pseudomonas putida (strain DOT-T1E)</name>
    <dbReference type="NCBI Taxonomy" id="1196325"/>
    <lineage>
        <taxon>Bacteria</taxon>
        <taxon>Pseudomonadati</taxon>
        <taxon>Pseudomonadota</taxon>
        <taxon>Gammaproteobacteria</taxon>
        <taxon>Pseudomonadales</taxon>
        <taxon>Pseudomonadaceae</taxon>
        <taxon>Pseudomonas</taxon>
    </lineage>
</organism>
<reference evidence="2" key="1">
    <citation type="journal article" date="2013" name="Microb. Biotechnol.">
        <title>Metabolic potential of the organic-solvent tolerant Pseudomonas putida DOT-T1E deduced from its annotated genome.</title>
        <authorList>
            <person name="Udaondo Z."/>
            <person name="Molina L."/>
            <person name="Daniels C."/>
            <person name="Gomez M.J."/>
            <person name="Molina-Henares M.A."/>
            <person name="Matilla M.A."/>
            <person name="Roca A."/>
            <person name="Fernandez M."/>
            <person name="Duque E."/>
            <person name="Segura A."/>
            <person name="Ramos J.L."/>
        </authorList>
    </citation>
    <scope>NUCLEOTIDE SEQUENCE [LARGE SCALE GENOMIC DNA]</scope>
    <source>
        <strain evidence="2">DOT-T1E</strain>
    </source>
</reference>
<proteinExistence type="predicted"/>
<dbReference type="Proteomes" id="UP000006503">
    <property type="component" value="Chromosome"/>
</dbReference>
<protein>
    <submittedName>
        <fullName evidence="1">Uncharacterized protein</fullName>
    </submittedName>
</protein>